<dbReference type="GO" id="GO:0006355">
    <property type="term" value="P:regulation of DNA-templated transcription"/>
    <property type="evidence" value="ECO:0007669"/>
    <property type="project" value="InterPro"/>
</dbReference>
<dbReference type="SUPFAM" id="SSF46689">
    <property type="entry name" value="Homeodomain-like"/>
    <property type="match status" value="1"/>
</dbReference>
<dbReference type="InterPro" id="IPR025943">
    <property type="entry name" value="Sigma_54_int_dom_ATP-bd_2"/>
</dbReference>
<dbReference type="Pfam" id="PF00072">
    <property type="entry name" value="Response_reg"/>
    <property type="match status" value="1"/>
</dbReference>
<evidence type="ECO:0000256" key="2">
    <source>
        <dbReference type="ARBA" id="ARBA00022741"/>
    </source>
</evidence>
<keyword evidence="2" id="KW-0547">Nucleotide-binding</keyword>
<feature type="domain" description="Sigma-54 factor interaction" evidence="10">
    <location>
        <begin position="146"/>
        <end position="372"/>
    </location>
</feature>
<dbReference type="CDD" id="cd00009">
    <property type="entry name" value="AAA"/>
    <property type="match status" value="1"/>
</dbReference>
<dbReference type="SMART" id="SM00448">
    <property type="entry name" value="REC"/>
    <property type="match status" value="1"/>
</dbReference>
<dbReference type="PRINTS" id="PR01590">
    <property type="entry name" value="HTHFIS"/>
</dbReference>
<dbReference type="GO" id="GO:0043565">
    <property type="term" value="F:sequence-specific DNA binding"/>
    <property type="evidence" value="ECO:0007669"/>
    <property type="project" value="InterPro"/>
</dbReference>
<dbReference type="EMBL" id="VIFM01000095">
    <property type="protein sequence ID" value="TQF13582.1"/>
    <property type="molecule type" value="Genomic_DNA"/>
</dbReference>
<keyword evidence="1 8" id="KW-0597">Phosphoprotein</keyword>
<dbReference type="GO" id="GO:0005524">
    <property type="term" value="F:ATP binding"/>
    <property type="evidence" value="ECO:0007669"/>
    <property type="project" value="UniProtKB-KW"/>
</dbReference>
<dbReference type="GO" id="GO:0000160">
    <property type="term" value="P:phosphorelay signal transduction system"/>
    <property type="evidence" value="ECO:0007669"/>
    <property type="project" value="UniProtKB-KW"/>
</dbReference>
<keyword evidence="5" id="KW-0805">Transcription regulation</keyword>
<dbReference type="Proteomes" id="UP000315369">
    <property type="component" value="Unassembled WGS sequence"/>
</dbReference>
<evidence type="ECO:0000256" key="6">
    <source>
        <dbReference type="ARBA" id="ARBA00023125"/>
    </source>
</evidence>
<keyword evidence="4" id="KW-0902">Two-component regulatory system</keyword>
<dbReference type="Gene3D" id="1.10.8.60">
    <property type="match status" value="1"/>
</dbReference>
<keyword evidence="7" id="KW-0804">Transcription</keyword>
<dbReference type="FunFam" id="3.40.50.300:FF:000006">
    <property type="entry name" value="DNA-binding transcriptional regulator NtrC"/>
    <property type="match status" value="1"/>
</dbReference>
<dbReference type="Gene3D" id="3.40.50.300">
    <property type="entry name" value="P-loop containing nucleotide triphosphate hydrolases"/>
    <property type="match status" value="1"/>
</dbReference>
<dbReference type="InterPro" id="IPR009057">
    <property type="entry name" value="Homeodomain-like_sf"/>
</dbReference>
<dbReference type="InterPro" id="IPR011006">
    <property type="entry name" value="CheY-like_superfamily"/>
</dbReference>
<dbReference type="InterPro" id="IPR025944">
    <property type="entry name" value="Sigma_54_int_dom_CS"/>
</dbReference>
<keyword evidence="6" id="KW-0238">DNA-binding</keyword>
<dbReference type="PANTHER" id="PTHR32071:SF14">
    <property type="entry name" value="TRANSCRIPTIONAL REGULATORY PROTEIN RTCR"/>
    <property type="match status" value="1"/>
</dbReference>
<dbReference type="SUPFAM" id="SSF52172">
    <property type="entry name" value="CheY-like"/>
    <property type="match status" value="1"/>
</dbReference>
<dbReference type="InterPro" id="IPR027417">
    <property type="entry name" value="P-loop_NTPase"/>
</dbReference>
<evidence type="ECO:0000256" key="1">
    <source>
        <dbReference type="ARBA" id="ARBA00022553"/>
    </source>
</evidence>
<dbReference type="PROSITE" id="PS50110">
    <property type="entry name" value="RESPONSE_REGULATORY"/>
    <property type="match status" value="1"/>
</dbReference>
<evidence type="ECO:0000259" key="10">
    <source>
        <dbReference type="PROSITE" id="PS50045"/>
    </source>
</evidence>
<feature type="region of interest" description="Disordered" evidence="9">
    <location>
        <begin position="382"/>
        <end position="401"/>
    </location>
</feature>
<dbReference type="Pfam" id="PF00158">
    <property type="entry name" value="Sigma54_activat"/>
    <property type="match status" value="1"/>
</dbReference>
<evidence type="ECO:0000313" key="12">
    <source>
        <dbReference type="EMBL" id="TQF13582.1"/>
    </source>
</evidence>
<dbReference type="AlphaFoldDB" id="A0A540WX51"/>
<dbReference type="InterPro" id="IPR003593">
    <property type="entry name" value="AAA+_ATPase"/>
</dbReference>
<feature type="domain" description="Response regulatory" evidence="11">
    <location>
        <begin position="8"/>
        <end position="121"/>
    </location>
</feature>
<dbReference type="FunFam" id="3.40.50.2300:FF:000018">
    <property type="entry name" value="DNA-binding transcriptional regulator NtrC"/>
    <property type="match status" value="1"/>
</dbReference>
<dbReference type="OrthoDB" id="9763792at2"/>
<organism evidence="12 13">
    <name type="scientific">Myxococcus llanfairpwllgwyngyllgogerychwyrndrobwllllantysiliogogogochensis</name>
    <dbReference type="NCBI Taxonomy" id="2590453"/>
    <lineage>
        <taxon>Bacteria</taxon>
        <taxon>Pseudomonadati</taxon>
        <taxon>Myxococcota</taxon>
        <taxon>Myxococcia</taxon>
        <taxon>Myxococcales</taxon>
        <taxon>Cystobacterineae</taxon>
        <taxon>Myxococcaceae</taxon>
        <taxon>Myxococcus</taxon>
    </lineage>
</organism>
<evidence type="ECO:0000256" key="3">
    <source>
        <dbReference type="ARBA" id="ARBA00022840"/>
    </source>
</evidence>
<dbReference type="PROSITE" id="PS00688">
    <property type="entry name" value="SIGMA54_INTERACT_3"/>
    <property type="match status" value="1"/>
</dbReference>
<evidence type="ECO:0000256" key="8">
    <source>
        <dbReference type="PROSITE-ProRule" id="PRU00169"/>
    </source>
</evidence>
<gene>
    <name evidence="12" type="ORF">FJV41_23115</name>
</gene>
<evidence type="ECO:0000256" key="5">
    <source>
        <dbReference type="ARBA" id="ARBA00023015"/>
    </source>
</evidence>
<accession>A0A540WX51</accession>
<dbReference type="PANTHER" id="PTHR32071">
    <property type="entry name" value="TRANSCRIPTIONAL REGULATORY PROTEIN"/>
    <property type="match status" value="1"/>
</dbReference>
<dbReference type="InterPro" id="IPR002078">
    <property type="entry name" value="Sigma_54_int"/>
</dbReference>
<dbReference type="PROSITE" id="PS50045">
    <property type="entry name" value="SIGMA54_INTERACT_4"/>
    <property type="match status" value="1"/>
</dbReference>
<proteinExistence type="predicted"/>
<dbReference type="Gene3D" id="1.10.10.60">
    <property type="entry name" value="Homeodomain-like"/>
    <property type="match status" value="1"/>
</dbReference>
<evidence type="ECO:0000256" key="4">
    <source>
        <dbReference type="ARBA" id="ARBA00023012"/>
    </source>
</evidence>
<evidence type="ECO:0000256" key="7">
    <source>
        <dbReference type="ARBA" id="ARBA00023163"/>
    </source>
</evidence>
<protein>
    <submittedName>
        <fullName evidence="12">Sigma-54-dependent Fis family transcriptional regulator</fullName>
    </submittedName>
</protein>
<dbReference type="InterPro" id="IPR001789">
    <property type="entry name" value="Sig_transdc_resp-reg_receiver"/>
</dbReference>
<reference evidence="12 13" key="1">
    <citation type="submission" date="2019-06" db="EMBL/GenBank/DDBJ databases">
        <authorList>
            <person name="Livingstone P."/>
            <person name="Whitworth D."/>
        </authorList>
    </citation>
    <scope>NUCLEOTIDE SEQUENCE [LARGE SCALE GENOMIC DNA]</scope>
    <source>
        <strain evidence="12 13">AM401</strain>
    </source>
</reference>
<keyword evidence="13" id="KW-1185">Reference proteome</keyword>
<name>A0A540WX51_9BACT</name>
<dbReference type="Pfam" id="PF02954">
    <property type="entry name" value="HTH_8"/>
    <property type="match status" value="1"/>
</dbReference>
<dbReference type="SMART" id="SM00382">
    <property type="entry name" value="AAA"/>
    <property type="match status" value="1"/>
</dbReference>
<comment type="caution">
    <text evidence="12">The sequence shown here is derived from an EMBL/GenBank/DDBJ whole genome shotgun (WGS) entry which is preliminary data.</text>
</comment>
<dbReference type="Pfam" id="PF25601">
    <property type="entry name" value="AAA_lid_14"/>
    <property type="match status" value="1"/>
</dbReference>
<feature type="modified residue" description="4-aspartylphosphate" evidence="8">
    <location>
        <position position="56"/>
    </location>
</feature>
<dbReference type="SUPFAM" id="SSF52540">
    <property type="entry name" value="P-loop containing nucleoside triphosphate hydrolases"/>
    <property type="match status" value="1"/>
</dbReference>
<dbReference type="Gene3D" id="3.40.50.2300">
    <property type="match status" value="1"/>
</dbReference>
<evidence type="ECO:0000256" key="9">
    <source>
        <dbReference type="SAM" id="MobiDB-lite"/>
    </source>
</evidence>
<dbReference type="PROSITE" id="PS00676">
    <property type="entry name" value="SIGMA54_INTERACT_2"/>
    <property type="match status" value="1"/>
</dbReference>
<evidence type="ECO:0000259" key="11">
    <source>
        <dbReference type="PROSITE" id="PS50110"/>
    </source>
</evidence>
<dbReference type="InterPro" id="IPR002197">
    <property type="entry name" value="HTH_Fis"/>
</dbReference>
<sequence>MSTQTQPGVLVVDDKENMRKLFSRILGDAYSVTEAADGEQAMSLLASRDFDVVVTDIQMPGADGFAVLREVKRRAPDTEVILVTAFASIPKAVEAIKEGAYDYLSKPFDPDEVALVVARALEKRRQGREAAGLKARLASAPELHGLLGGSAAMHALHGLLSQVAARDLTVLLTGETGTGKELAARAVHKESPRAAKPFVAVNCGALPAELVESELFGHAKGAFTGATVAKPGLFEEAHGGTLFLDEIGDLPLPVQVKLNRALQEKEVRRVGTTVPVKVDVRVVAATHRDLSAEVAAGRFREDLYYRLNVVTVRLPALRERREDVPLLAMHFLSGSGRSEVESFTAEALRALASYDWPGNVRQLENAVARAVAVARGTRITPEDLPPEVATSRGVTSGATAPGVRATAESLAKLPYREAVDGARDTVSREYLTALMQEFSGNVTHAAERAGMERESLHRLLKRYGVRSEDFKRSE</sequence>
<evidence type="ECO:0000313" key="13">
    <source>
        <dbReference type="Proteomes" id="UP000315369"/>
    </source>
</evidence>
<dbReference type="RefSeq" id="WP_141644699.1">
    <property type="nucleotide sequence ID" value="NZ_VIFM01000095.1"/>
</dbReference>
<dbReference type="InterPro" id="IPR058031">
    <property type="entry name" value="AAA_lid_NorR"/>
</dbReference>
<keyword evidence="3" id="KW-0067">ATP-binding</keyword>